<dbReference type="CDD" id="cd07043">
    <property type="entry name" value="STAS_anti-anti-sigma_factors"/>
    <property type="match status" value="1"/>
</dbReference>
<gene>
    <name evidence="4" type="ORF">A2519_03365</name>
</gene>
<evidence type="ECO:0000313" key="4">
    <source>
        <dbReference type="EMBL" id="OGK05448.1"/>
    </source>
</evidence>
<dbReference type="InterPro" id="IPR002645">
    <property type="entry name" value="STAS_dom"/>
</dbReference>
<evidence type="ECO:0000256" key="1">
    <source>
        <dbReference type="ARBA" id="ARBA00009013"/>
    </source>
</evidence>
<reference evidence="4 5" key="1">
    <citation type="journal article" date="2016" name="Nat. Commun.">
        <title>Thousands of microbial genomes shed light on interconnected biogeochemical processes in an aquifer system.</title>
        <authorList>
            <person name="Anantharaman K."/>
            <person name="Brown C.T."/>
            <person name="Hug L.A."/>
            <person name="Sharon I."/>
            <person name="Castelle C.J."/>
            <person name="Probst A.J."/>
            <person name="Thomas B.C."/>
            <person name="Singh A."/>
            <person name="Wilkins M.J."/>
            <person name="Karaoz U."/>
            <person name="Brodie E.L."/>
            <person name="Williams K.H."/>
            <person name="Hubbard S.S."/>
            <person name="Banfield J.F."/>
        </authorList>
    </citation>
    <scope>NUCLEOTIDE SEQUENCE [LARGE SCALE GENOMIC DNA]</scope>
</reference>
<dbReference type="PROSITE" id="PS50801">
    <property type="entry name" value="STAS"/>
    <property type="match status" value="1"/>
</dbReference>
<dbReference type="Proteomes" id="UP000179243">
    <property type="component" value="Unassembled WGS sequence"/>
</dbReference>
<dbReference type="EMBL" id="MFYX01000056">
    <property type="protein sequence ID" value="OGK05448.1"/>
    <property type="molecule type" value="Genomic_DNA"/>
</dbReference>
<dbReference type="SUPFAM" id="SSF52091">
    <property type="entry name" value="SpoIIaa-like"/>
    <property type="match status" value="1"/>
</dbReference>
<evidence type="ECO:0000256" key="2">
    <source>
        <dbReference type="RuleBase" id="RU003749"/>
    </source>
</evidence>
<dbReference type="PANTHER" id="PTHR33495:SF2">
    <property type="entry name" value="ANTI-SIGMA FACTOR ANTAGONIST TM_1081-RELATED"/>
    <property type="match status" value="1"/>
</dbReference>
<organism evidence="4 5">
    <name type="scientific">Candidatus Raymondbacteria bacterium RIFOXYD12_FULL_49_13</name>
    <dbReference type="NCBI Taxonomy" id="1817890"/>
    <lineage>
        <taxon>Bacteria</taxon>
        <taxon>Raymondiibacteriota</taxon>
    </lineage>
</organism>
<proteinExistence type="inferred from homology"/>
<name>A0A1F7FFR6_UNCRA</name>
<dbReference type="InterPro" id="IPR036513">
    <property type="entry name" value="STAS_dom_sf"/>
</dbReference>
<protein>
    <recommendedName>
        <fullName evidence="2">Anti-sigma factor antagonist</fullName>
    </recommendedName>
</protein>
<dbReference type="InterPro" id="IPR003658">
    <property type="entry name" value="Anti-sigma_ant"/>
</dbReference>
<comment type="similarity">
    <text evidence="1 2">Belongs to the anti-sigma-factor antagonist family.</text>
</comment>
<accession>A0A1F7FFR6</accession>
<evidence type="ECO:0000259" key="3">
    <source>
        <dbReference type="PROSITE" id="PS50801"/>
    </source>
</evidence>
<feature type="domain" description="STAS" evidence="3">
    <location>
        <begin position="6"/>
        <end position="117"/>
    </location>
</feature>
<comment type="caution">
    <text evidence="4">The sequence shown here is derived from an EMBL/GenBank/DDBJ whole genome shotgun (WGS) entry which is preliminary data.</text>
</comment>
<dbReference type="NCBIfam" id="TIGR00377">
    <property type="entry name" value="ant_ant_sig"/>
    <property type="match status" value="1"/>
</dbReference>
<dbReference type="Pfam" id="PF01740">
    <property type="entry name" value="STAS"/>
    <property type="match status" value="1"/>
</dbReference>
<dbReference type="AlphaFoldDB" id="A0A1F7FFR6"/>
<dbReference type="PANTHER" id="PTHR33495">
    <property type="entry name" value="ANTI-SIGMA FACTOR ANTAGONIST TM_1081-RELATED-RELATED"/>
    <property type="match status" value="1"/>
</dbReference>
<dbReference type="GO" id="GO:0043856">
    <property type="term" value="F:anti-sigma factor antagonist activity"/>
    <property type="evidence" value="ECO:0007669"/>
    <property type="project" value="InterPro"/>
</dbReference>
<dbReference type="Gene3D" id="3.30.750.24">
    <property type="entry name" value="STAS domain"/>
    <property type="match status" value="1"/>
</dbReference>
<evidence type="ECO:0000313" key="5">
    <source>
        <dbReference type="Proteomes" id="UP000179243"/>
    </source>
</evidence>
<sequence>MENGELKIAAKNVGEFTVYVLSGELVVSTILELKNLFLNDLKYGRIYAACDLKGVTFIDSAGVGLISNMNKKVNAEKGHFVLFNVPPPIKESLDKTGLSEIISIVKNEKEFSDNFIL</sequence>